<comment type="caution">
    <text evidence="1">The sequence shown here is derived from an EMBL/GenBank/DDBJ whole genome shotgun (WGS) entry which is preliminary data.</text>
</comment>
<gene>
    <name evidence="1" type="ORF">GB927_011230</name>
</gene>
<keyword evidence="2" id="KW-1185">Reference proteome</keyword>
<accession>A0ABT1R601</accession>
<evidence type="ECO:0000313" key="1">
    <source>
        <dbReference type="EMBL" id="MCQ4630614.1"/>
    </source>
</evidence>
<sequence length="47" mass="5142">MEKSFAGGADTQRVLAGFRHPPVYQTSYGRGYGTLYTALYRPLDASA</sequence>
<evidence type="ECO:0000313" key="2">
    <source>
        <dbReference type="Proteomes" id="UP000996601"/>
    </source>
</evidence>
<organism evidence="1 2">
    <name type="scientific">Shinella lacus</name>
    <dbReference type="NCBI Taxonomy" id="2654216"/>
    <lineage>
        <taxon>Bacteria</taxon>
        <taxon>Pseudomonadati</taxon>
        <taxon>Pseudomonadota</taxon>
        <taxon>Alphaproteobacteria</taxon>
        <taxon>Hyphomicrobiales</taxon>
        <taxon>Rhizobiaceae</taxon>
        <taxon>Shinella</taxon>
    </lineage>
</organism>
<dbReference type="EMBL" id="WHSB02000003">
    <property type="protein sequence ID" value="MCQ4630614.1"/>
    <property type="molecule type" value="Genomic_DNA"/>
</dbReference>
<dbReference type="RefSeq" id="WP_256116911.1">
    <property type="nucleotide sequence ID" value="NZ_WHSB02000003.1"/>
</dbReference>
<protein>
    <submittedName>
        <fullName evidence="1">Uncharacterized protein</fullName>
    </submittedName>
</protein>
<proteinExistence type="predicted"/>
<reference evidence="1" key="1">
    <citation type="submission" date="2021-07" db="EMBL/GenBank/DDBJ databases">
        <title>Shinella sp. nov., a novel member of the genus Shinella from water.</title>
        <authorList>
            <person name="Deng Y."/>
        </authorList>
    </citation>
    <scope>NUCLEOTIDE SEQUENCE</scope>
    <source>
        <strain evidence="1">CPCC 100929</strain>
    </source>
</reference>
<dbReference type="Proteomes" id="UP000996601">
    <property type="component" value="Unassembled WGS sequence"/>
</dbReference>
<name>A0ABT1R601_9HYPH</name>